<accession>A0A6G1ECQ8</accession>
<dbReference type="EMBL" id="SPHZ02000004">
    <property type="protein sequence ID" value="KAF0922461.1"/>
    <property type="molecule type" value="Genomic_DNA"/>
</dbReference>
<evidence type="ECO:0000313" key="2">
    <source>
        <dbReference type="Proteomes" id="UP000479710"/>
    </source>
</evidence>
<dbReference type="AlphaFoldDB" id="A0A6G1ECQ8"/>
<keyword evidence="2" id="KW-1185">Reference proteome</keyword>
<sequence length="264" mass="28523">MCPPPRARAPRVNRCGVTIELEWPGWWLEPDGDMALVRRVDAVVDDLVDIEDQLQHIRWCVELAVRFLLNAAGLLADSTDAAEDLFHGAVAVVAPDSPLLQASANAAARLAAGVFAGPLAAAVEGAEAQVNHLCATGGLLQVPMRDVGILDSAHTNAALRFGGCAPHIRVEPGDELWWRWRRQRVEATIAAKEAYLRLGHAAGLAGEALDVLRSPSRGPQVEEAEEVLREAIDHVEMAREALDVMDTAVVLERLAILEIMDTHA</sequence>
<comment type="caution">
    <text evidence="1">The sequence shown here is derived from an EMBL/GenBank/DDBJ whole genome shotgun (WGS) entry which is preliminary data.</text>
</comment>
<evidence type="ECO:0000313" key="1">
    <source>
        <dbReference type="EMBL" id="KAF0922461.1"/>
    </source>
</evidence>
<reference evidence="1 2" key="1">
    <citation type="submission" date="2019-11" db="EMBL/GenBank/DDBJ databases">
        <title>Whole genome sequence of Oryza granulata.</title>
        <authorList>
            <person name="Li W."/>
        </authorList>
    </citation>
    <scope>NUCLEOTIDE SEQUENCE [LARGE SCALE GENOMIC DNA]</scope>
    <source>
        <strain evidence="2">cv. Menghai</strain>
        <tissue evidence="1">Leaf</tissue>
    </source>
</reference>
<name>A0A6G1ECQ8_9ORYZ</name>
<gene>
    <name evidence="1" type="ORF">E2562_036577</name>
</gene>
<organism evidence="1 2">
    <name type="scientific">Oryza meyeriana var. granulata</name>
    <dbReference type="NCBI Taxonomy" id="110450"/>
    <lineage>
        <taxon>Eukaryota</taxon>
        <taxon>Viridiplantae</taxon>
        <taxon>Streptophyta</taxon>
        <taxon>Embryophyta</taxon>
        <taxon>Tracheophyta</taxon>
        <taxon>Spermatophyta</taxon>
        <taxon>Magnoliopsida</taxon>
        <taxon>Liliopsida</taxon>
        <taxon>Poales</taxon>
        <taxon>Poaceae</taxon>
        <taxon>BOP clade</taxon>
        <taxon>Oryzoideae</taxon>
        <taxon>Oryzeae</taxon>
        <taxon>Oryzinae</taxon>
        <taxon>Oryza</taxon>
        <taxon>Oryza meyeriana</taxon>
    </lineage>
</organism>
<protein>
    <submittedName>
        <fullName evidence="1">Uncharacterized protein</fullName>
    </submittedName>
</protein>
<proteinExistence type="predicted"/>
<dbReference type="Proteomes" id="UP000479710">
    <property type="component" value="Unassembled WGS sequence"/>
</dbReference>